<evidence type="ECO:0000256" key="1">
    <source>
        <dbReference type="SAM" id="Phobius"/>
    </source>
</evidence>
<feature type="transmembrane region" description="Helical" evidence="1">
    <location>
        <begin position="42"/>
        <end position="61"/>
    </location>
</feature>
<proteinExistence type="predicted"/>
<dbReference type="AlphaFoldDB" id="A0ABD1MAT8"/>
<comment type="caution">
    <text evidence="2">The sequence shown here is derived from an EMBL/GenBank/DDBJ whole genome shotgun (WGS) entry which is preliminary data.</text>
</comment>
<keyword evidence="1" id="KW-1133">Transmembrane helix</keyword>
<organism evidence="2 3">
    <name type="scientific">Flemingia macrophylla</name>
    <dbReference type="NCBI Taxonomy" id="520843"/>
    <lineage>
        <taxon>Eukaryota</taxon>
        <taxon>Viridiplantae</taxon>
        <taxon>Streptophyta</taxon>
        <taxon>Embryophyta</taxon>
        <taxon>Tracheophyta</taxon>
        <taxon>Spermatophyta</taxon>
        <taxon>Magnoliopsida</taxon>
        <taxon>eudicotyledons</taxon>
        <taxon>Gunneridae</taxon>
        <taxon>Pentapetalae</taxon>
        <taxon>rosids</taxon>
        <taxon>fabids</taxon>
        <taxon>Fabales</taxon>
        <taxon>Fabaceae</taxon>
        <taxon>Papilionoideae</taxon>
        <taxon>50 kb inversion clade</taxon>
        <taxon>NPAAA clade</taxon>
        <taxon>indigoferoid/millettioid clade</taxon>
        <taxon>Phaseoleae</taxon>
        <taxon>Flemingia</taxon>
    </lineage>
</organism>
<keyword evidence="1" id="KW-0812">Transmembrane</keyword>
<reference evidence="2 3" key="1">
    <citation type="submission" date="2024-08" db="EMBL/GenBank/DDBJ databases">
        <title>Insights into the chromosomal genome structure of Flemingia macrophylla.</title>
        <authorList>
            <person name="Ding Y."/>
            <person name="Zhao Y."/>
            <person name="Bi W."/>
            <person name="Wu M."/>
            <person name="Zhao G."/>
            <person name="Gong Y."/>
            <person name="Li W."/>
            <person name="Zhang P."/>
        </authorList>
    </citation>
    <scope>NUCLEOTIDE SEQUENCE [LARGE SCALE GENOMIC DNA]</scope>
    <source>
        <strain evidence="2">DYQJB</strain>
        <tissue evidence="2">Leaf</tissue>
    </source>
</reference>
<keyword evidence="3" id="KW-1185">Reference proteome</keyword>
<dbReference type="EMBL" id="JBGMDY010000005">
    <property type="protein sequence ID" value="KAL2332901.1"/>
    <property type="molecule type" value="Genomic_DNA"/>
</dbReference>
<evidence type="ECO:0000313" key="2">
    <source>
        <dbReference type="EMBL" id="KAL2332901.1"/>
    </source>
</evidence>
<gene>
    <name evidence="2" type="ORF">Fmac_014114</name>
</gene>
<keyword evidence="1" id="KW-0472">Membrane</keyword>
<sequence>MRNNDIGAAFVYQPCIYVALHNITVGNKEFVFKLNLDVLADVLFILPSFSLFGMAMTHSLVRTRMRLVISPNIITPFAMCFEGARPPRIKYIVESVKGLN</sequence>
<name>A0ABD1MAT8_9FABA</name>
<accession>A0ABD1MAT8</accession>
<evidence type="ECO:0000313" key="3">
    <source>
        <dbReference type="Proteomes" id="UP001603857"/>
    </source>
</evidence>
<dbReference type="Proteomes" id="UP001603857">
    <property type="component" value="Unassembled WGS sequence"/>
</dbReference>
<protein>
    <submittedName>
        <fullName evidence="2">Uncharacterized protein</fullName>
    </submittedName>
</protein>